<evidence type="ECO:0000259" key="6">
    <source>
        <dbReference type="Pfam" id="PF04377"/>
    </source>
</evidence>
<name>A0A5C6Q4S6_9GAMM</name>
<dbReference type="Proteomes" id="UP000321917">
    <property type="component" value="Unassembled WGS sequence"/>
</dbReference>
<comment type="subcellular location">
    <subcellularLocation>
        <location evidence="4">Cytoplasm</location>
    </subcellularLocation>
</comment>
<dbReference type="NCBIfam" id="NF002346">
    <property type="entry name" value="PRK01305.2-3"/>
    <property type="match status" value="1"/>
</dbReference>
<dbReference type="OrthoDB" id="9782022at2"/>
<evidence type="ECO:0000256" key="3">
    <source>
        <dbReference type="ARBA" id="ARBA00023315"/>
    </source>
</evidence>
<gene>
    <name evidence="4" type="primary">bpt</name>
    <name evidence="7" type="ORF">ESZ26_14175</name>
    <name evidence="8" type="ORF">ESZ27_15760</name>
</gene>
<protein>
    <recommendedName>
        <fullName evidence="4">Aspartate/glutamate leucyltransferase</fullName>
        <ecNumber evidence="4">2.3.2.29</ecNumber>
    </recommendedName>
</protein>
<dbReference type="Proteomes" id="UP000321525">
    <property type="component" value="Unassembled WGS sequence"/>
</dbReference>
<evidence type="ECO:0000313" key="9">
    <source>
        <dbReference type="Proteomes" id="UP000321525"/>
    </source>
</evidence>
<dbReference type="EMBL" id="VOLQ01000038">
    <property type="protein sequence ID" value="TWX63838.1"/>
    <property type="molecule type" value="Genomic_DNA"/>
</dbReference>
<dbReference type="NCBIfam" id="NF002342">
    <property type="entry name" value="PRK01305.1-3"/>
    <property type="match status" value="1"/>
</dbReference>
<organism evidence="8 10">
    <name type="scientific">Colwellia hornerae</name>
    <dbReference type="NCBI Taxonomy" id="89402"/>
    <lineage>
        <taxon>Bacteria</taxon>
        <taxon>Pseudomonadati</taxon>
        <taxon>Pseudomonadota</taxon>
        <taxon>Gammaproteobacteria</taxon>
        <taxon>Alteromonadales</taxon>
        <taxon>Colwelliaceae</taxon>
        <taxon>Colwellia</taxon>
    </lineage>
</organism>
<keyword evidence="1 4" id="KW-0963">Cytoplasm</keyword>
<dbReference type="InterPro" id="IPR017138">
    <property type="entry name" value="Asp_Glu_LeuTrfase"/>
</dbReference>
<comment type="similarity">
    <text evidence="4">Belongs to the R-transferase family. Bpt subfamily.</text>
</comment>
<sequence length="233" mass="27446">MNTNFQLGITGSFPCNYLPNQEERLLIATDERLHNSEHYGWLMSQGFRRSGDQIYRPHCELCSACKSLRVLVKEFILSKSQKRNIKKNNLFSINISAEKKAIYYPLYENYINTLHTDGSMFPATNDQYNSFISCNVTEQLYLEIWHDNQLISVAVTDVLKDALSAVYTFYHPDYNKHGLGVFSILQQLYLAKDMQKNFLYLGYQIDDCKKMNYKDRYYPHQVLIENRWQTVNK</sequence>
<dbReference type="SUPFAM" id="SSF55729">
    <property type="entry name" value="Acyl-CoA N-acyltransferases (Nat)"/>
    <property type="match status" value="1"/>
</dbReference>
<dbReference type="PANTHER" id="PTHR21367:SF1">
    <property type="entry name" value="ARGINYL-TRNA--PROTEIN TRANSFERASE 1"/>
    <property type="match status" value="1"/>
</dbReference>
<evidence type="ECO:0000256" key="4">
    <source>
        <dbReference type="HAMAP-Rule" id="MF_00689"/>
    </source>
</evidence>
<dbReference type="PIRSF" id="PIRSF037208">
    <property type="entry name" value="ATE_pro_prd"/>
    <property type="match status" value="1"/>
</dbReference>
<evidence type="ECO:0000256" key="2">
    <source>
        <dbReference type="ARBA" id="ARBA00022679"/>
    </source>
</evidence>
<dbReference type="Pfam" id="PF04376">
    <property type="entry name" value="ATE_N"/>
    <property type="match status" value="1"/>
</dbReference>
<comment type="function">
    <text evidence="4">Functions in the N-end rule pathway of protein degradation where it conjugates Leu from its aminoacyl-tRNA to the N-termini of proteins containing an N-terminal aspartate or glutamate.</text>
</comment>
<comment type="catalytic activity">
    <reaction evidence="4">
        <text>N-terminal L-aspartyl-[protein] + L-leucyl-tRNA(Leu) = N-terminal L-leucyl-L-aspartyl-[protein] + tRNA(Leu) + H(+)</text>
        <dbReference type="Rhea" id="RHEA:50420"/>
        <dbReference type="Rhea" id="RHEA-COMP:9613"/>
        <dbReference type="Rhea" id="RHEA-COMP:9622"/>
        <dbReference type="Rhea" id="RHEA-COMP:12669"/>
        <dbReference type="Rhea" id="RHEA-COMP:12674"/>
        <dbReference type="ChEBI" id="CHEBI:15378"/>
        <dbReference type="ChEBI" id="CHEBI:64720"/>
        <dbReference type="ChEBI" id="CHEBI:78442"/>
        <dbReference type="ChEBI" id="CHEBI:78494"/>
        <dbReference type="ChEBI" id="CHEBI:133042"/>
        <dbReference type="EC" id="2.3.2.29"/>
    </reaction>
</comment>
<dbReference type="NCBIfam" id="NF002345">
    <property type="entry name" value="PRK01305.2-2"/>
    <property type="match status" value="1"/>
</dbReference>
<dbReference type="EMBL" id="VOLR01000020">
    <property type="protein sequence ID" value="TWX57099.1"/>
    <property type="molecule type" value="Genomic_DNA"/>
</dbReference>
<evidence type="ECO:0000259" key="5">
    <source>
        <dbReference type="Pfam" id="PF04376"/>
    </source>
</evidence>
<dbReference type="GO" id="GO:0008914">
    <property type="term" value="F:leucyl-tRNA--protein transferase activity"/>
    <property type="evidence" value="ECO:0007669"/>
    <property type="project" value="UniProtKB-UniRule"/>
</dbReference>
<comment type="catalytic activity">
    <reaction evidence="4">
        <text>N-terminal L-glutamyl-[protein] + L-leucyl-tRNA(Leu) = N-terminal L-leucyl-L-glutamyl-[protein] + tRNA(Leu) + H(+)</text>
        <dbReference type="Rhea" id="RHEA:50412"/>
        <dbReference type="Rhea" id="RHEA-COMP:9613"/>
        <dbReference type="Rhea" id="RHEA-COMP:9622"/>
        <dbReference type="Rhea" id="RHEA-COMP:12664"/>
        <dbReference type="Rhea" id="RHEA-COMP:12668"/>
        <dbReference type="ChEBI" id="CHEBI:15378"/>
        <dbReference type="ChEBI" id="CHEBI:64721"/>
        <dbReference type="ChEBI" id="CHEBI:78442"/>
        <dbReference type="ChEBI" id="CHEBI:78494"/>
        <dbReference type="ChEBI" id="CHEBI:133041"/>
        <dbReference type="EC" id="2.3.2.29"/>
    </reaction>
</comment>
<evidence type="ECO:0000313" key="8">
    <source>
        <dbReference type="EMBL" id="TWX63838.1"/>
    </source>
</evidence>
<dbReference type="InterPro" id="IPR030700">
    <property type="entry name" value="N-end_Aminoacyl_Trfase"/>
</dbReference>
<keyword evidence="3 4" id="KW-0012">Acyltransferase</keyword>
<dbReference type="EC" id="2.3.2.29" evidence="4"/>
<comment type="caution">
    <text evidence="8">The sequence shown here is derived from an EMBL/GenBank/DDBJ whole genome shotgun (WGS) entry which is preliminary data.</text>
</comment>
<proteinExistence type="inferred from homology"/>
<reference evidence="8 10" key="1">
    <citation type="submission" date="2019-07" db="EMBL/GenBank/DDBJ databases">
        <title>Genomes of sea-ice associated Colwellia species.</title>
        <authorList>
            <person name="Bowman J.P."/>
        </authorList>
    </citation>
    <scope>NUCLEOTIDE SEQUENCE [LARGE SCALE GENOMIC DNA]</scope>
    <source>
        <strain evidence="7 9">ACAM 607</strain>
        <strain evidence="8 10">IC036</strain>
    </source>
</reference>
<dbReference type="GO" id="GO:0005737">
    <property type="term" value="C:cytoplasm"/>
    <property type="evidence" value="ECO:0007669"/>
    <property type="project" value="UniProtKB-SubCell"/>
</dbReference>
<keyword evidence="9" id="KW-1185">Reference proteome</keyword>
<feature type="domain" description="N-end rule aminoacyl transferase C-terminal" evidence="6">
    <location>
        <begin position="104"/>
        <end position="223"/>
    </location>
</feature>
<dbReference type="Pfam" id="PF04377">
    <property type="entry name" value="ATE_C"/>
    <property type="match status" value="1"/>
</dbReference>
<dbReference type="GO" id="GO:0071596">
    <property type="term" value="P:ubiquitin-dependent protein catabolic process via the N-end rule pathway"/>
    <property type="evidence" value="ECO:0007669"/>
    <property type="project" value="InterPro"/>
</dbReference>
<evidence type="ECO:0000313" key="7">
    <source>
        <dbReference type="EMBL" id="TWX57099.1"/>
    </source>
</evidence>
<dbReference type="InterPro" id="IPR007471">
    <property type="entry name" value="N-end_Aminoacyl_Trfase_N"/>
</dbReference>
<dbReference type="AlphaFoldDB" id="A0A5C6Q4S6"/>
<dbReference type="GO" id="GO:0004057">
    <property type="term" value="F:arginyl-tRNA--protein transferase activity"/>
    <property type="evidence" value="ECO:0007669"/>
    <property type="project" value="InterPro"/>
</dbReference>
<evidence type="ECO:0000256" key="1">
    <source>
        <dbReference type="ARBA" id="ARBA00022490"/>
    </source>
</evidence>
<dbReference type="InterPro" id="IPR007472">
    <property type="entry name" value="N-end_Aminoacyl_Trfase_C"/>
</dbReference>
<evidence type="ECO:0000313" key="10">
    <source>
        <dbReference type="Proteomes" id="UP000321917"/>
    </source>
</evidence>
<dbReference type="InterPro" id="IPR016181">
    <property type="entry name" value="Acyl_CoA_acyltransferase"/>
</dbReference>
<dbReference type="HAMAP" id="MF_00689">
    <property type="entry name" value="Bpt"/>
    <property type="match status" value="1"/>
</dbReference>
<feature type="domain" description="N-end aminoacyl transferase N-terminal" evidence="5">
    <location>
        <begin position="14"/>
        <end position="83"/>
    </location>
</feature>
<accession>A0A5C6Q4S6</accession>
<dbReference type="RefSeq" id="WP_146800124.1">
    <property type="nucleotide sequence ID" value="NZ_VOLP01000019.1"/>
</dbReference>
<dbReference type="PANTHER" id="PTHR21367">
    <property type="entry name" value="ARGININE-TRNA-PROTEIN TRANSFERASE 1"/>
    <property type="match status" value="1"/>
</dbReference>
<keyword evidence="2 4" id="KW-0808">Transferase</keyword>